<dbReference type="SUPFAM" id="SSF46689">
    <property type="entry name" value="Homeodomain-like"/>
    <property type="match status" value="1"/>
</dbReference>
<proteinExistence type="predicted"/>
<gene>
    <name evidence="6" type="ORF">JWS13_31125</name>
</gene>
<reference evidence="6 7" key="1">
    <citation type="journal article" date="2021" name="Microbiol. Resour. Announc.">
        <title>Complete Genome Sequences of Two Rhodococcus sp. Strains with Large and Linear Chromosomes, Isolated from Apple Rhizosphere.</title>
        <authorList>
            <person name="Benning S."/>
            <person name="Brugnone N."/>
            <person name="Siani R."/>
            <person name="Kublik S."/>
            <person name="Schloter M."/>
            <person name="Rad V."/>
        </authorList>
    </citation>
    <scope>NUCLEOTIDE SEQUENCE [LARGE SCALE GENOMIC DNA]</scope>
    <source>
        <strain evidence="6 7">R79</strain>
    </source>
</reference>
<keyword evidence="3" id="KW-0804">Transcription</keyword>
<evidence type="ECO:0000256" key="1">
    <source>
        <dbReference type="ARBA" id="ARBA00023015"/>
    </source>
</evidence>
<feature type="domain" description="HTH tetR-type" evidence="5">
    <location>
        <begin position="16"/>
        <end position="76"/>
    </location>
</feature>
<dbReference type="PRINTS" id="PR00455">
    <property type="entry name" value="HTHTETR"/>
</dbReference>
<dbReference type="PANTHER" id="PTHR30055:SF234">
    <property type="entry name" value="HTH-TYPE TRANSCRIPTIONAL REGULATOR BETI"/>
    <property type="match status" value="1"/>
</dbReference>
<dbReference type="InterPro" id="IPR001647">
    <property type="entry name" value="HTH_TetR"/>
</dbReference>
<dbReference type="PANTHER" id="PTHR30055">
    <property type="entry name" value="HTH-TYPE TRANSCRIPTIONAL REGULATOR RUTR"/>
    <property type="match status" value="1"/>
</dbReference>
<organism evidence="6 7">
    <name type="scientific">Rhodococcus pseudokoreensis</name>
    <dbReference type="NCBI Taxonomy" id="2811421"/>
    <lineage>
        <taxon>Bacteria</taxon>
        <taxon>Bacillati</taxon>
        <taxon>Actinomycetota</taxon>
        <taxon>Actinomycetes</taxon>
        <taxon>Mycobacteriales</taxon>
        <taxon>Nocardiaceae</taxon>
        <taxon>Rhodococcus</taxon>
    </lineage>
</organism>
<dbReference type="PROSITE" id="PS50977">
    <property type="entry name" value="HTH_TETR_2"/>
    <property type="match status" value="1"/>
</dbReference>
<dbReference type="Pfam" id="PF00440">
    <property type="entry name" value="TetR_N"/>
    <property type="match status" value="1"/>
</dbReference>
<dbReference type="Gene3D" id="1.10.357.10">
    <property type="entry name" value="Tetracycline Repressor, domain 2"/>
    <property type="match status" value="1"/>
</dbReference>
<evidence type="ECO:0000259" key="5">
    <source>
        <dbReference type="PROSITE" id="PS50977"/>
    </source>
</evidence>
<evidence type="ECO:0000256" key="3">
    <source>
        <dbReference type="ARBA" id="ARBA00023163"/>
    </source>
</evidence>
<dbReference type="InterPro" id="IPR009057">
    <property type="entry name" value="Homeodomain-like_sf"/>
</dbReference>
<name>A0A974W7H5_9NOCA</name>
<feature type="DNA-binding region" description="H-T-H motif" evidence="4">
    <location>
        <begin position="39"/>
        <end position="58"/>
    </location>
</feature>
<sequence>MTVNHAPDRRVRLDADDRRERMIEAAQRIFADHAYDSVSTEELARAAGTTRTNLNYHFGNKRNLYLEVVRRFSALPSHLPRGVAQHDVPVADATRALFTRWLNLVEENRATFTALMRAHRTADEEIAALLRGSLASWEDRILAVTEMPDSEVSRARVRAFQGMISGATTEWLEHGTLSKDEVLDLLVRGAVALAD</sequence>
<reference evidence="6 7" key="2">
    <citation type="journal article" date="2022" name="Arch. Microbiol.">
        <title>Rhodococcus pseudokoreensis sp. nov. isolated from the rhizosphere of young M26 apple rootstocks.</title>
        <authorList>
            <person name="Kampfer P."/>
            <person name="Glaeser S.P."/>
            <person name="Blom J."/>
            <person name="Wolf J."/>
            <person name="Benning S."/>
            <person name="Schloter M."/>
            <person name="Neumann-Schaal M."/>
        </authorList>
    </citation>
    <scope>NUCLEOTIDE SEQUENCE [LARGE SCALE GENOMIC DNA]</scope>
    <source>
        <strain evidence="6 7">R79</strain>
    </source>
</reference>
<dbReference type="Proteomes" id="UP000662986">
    <property type="component" value="Chromosome"/>
</dbReference>
<evidence type="ECO:0000256" key="2">
    <source>
        <dbReference type="ARBA" id="ARBA00023125"/>
    </source>
</evidence>
<evidence type="ECO:0000313" key="7">
    <source>
        <dbReference type="Proteomes" id="UP000662986"/>
    </source>
</evidence>
<keyword evidence="1" id="KW-0805">Transcription regulation</keyword>
<evidence type="ECO:0000313" key="6">
    <source>
        <dbReference type="EMBL" id="QSE92738.1"/>
    </source>
</evidence>
<keyword evidence="7" id="KW-1185">Reference proteome</keyword>
<protein>
    <submittedName>
        <fullName evidence="6">TetR/AcrR family transcriptional regulator</fullName>
    </submittedName>
</protein>
<dbReference type="InterPro" id="IPR050109">
    <property type="entry name" value="HTH-type_TetR-like_transc_reg"/>
</dbReference>
<accession>A0A974W7H5</accession>
<evidence type="ECO:0000256" key="4">
    <source>
        <dbReference type="PROSITE-ProRule" id="PRU00335"/>
    </source>
</evidence>
<keyword evidence="2 4" id="KW-0238">DNA-binding</keyword>
<dbReference type="EMBL" id="CP070619">
    <property type="protein sequence ID" value="QSE92738.1"/>
    <property type="molecule type" value="Genomic_DNA"/>
</dbReference>
<dbReference type="RefSeq" id="WP_206009190.1">
    <property type="nucleotide sequence ID" value="NZ_CP070619.1"/>
</dbReference>